<dbReference type="GO" id="GO:0003676">
    <property type="term" value="F:nucleic acid binding"/>
    <property type="evidence" value="ECO:0007669"/>
    <property type="project" value="InterPro"/>
</dbReference>
<dbReference type="InterPro" id="IPR018289">
    <property type="entry name" value="MULE_transposase_dom"/>
</dbReference>
<dbReference type="InterPro" id="IPR001878">
    <property type="entry name" value="Znf_CCHC"/>
</dbReference>
<feature type="compositionally biased region" description="Acidic residues" evidence="2">
    <location>
        <begin position="15"/>
        <end position="41"/>
    </location>
</feature>
<dbReference type="PANTHER" id="PTHR31973:SF187">
    <property type="entry name" value="MUTATOR TRANSPOSASE MUDRA PROTEIN"/>
    <property type="match status" value="1"/>
</dbReference>
<keyword evidence="1" id="KW-0862">Zinc</keyword>
<comment type="caution">
    <text evidence="4">The sequence shown here is derived from an EMBL/GenBank/DDBJ whole genome shotgun (WGS) entry which is preliminary data.</text>
</comment>
<dbReference type="EMBL" id="JACGWM010000001">
    <property type="protein sequence ID" value="KAL0395851.1"/>
    <property type="molecule type" value="Genomic_DNA"/>
</dbReference>
<dbReference type="AlphaFoldDB" id="A0AAW2SWB5"/>
<evidence type="ECO:0000259" key="3">
    <source>
        <dbReference type="PROSITE" id="PS50158"/>
    </source>
</evidence>
<keyword evidence="1" id="KW-0479">Metal-binding</keyword>
<protein>
    <recommendedName>
        <fullName evidence="3">CCHC-type domain-containing protein</fullName>
    </recommendedName>
</protein>
<dbReference type="Pfam" id="PF03108">
    <property type="entry name" value="DBD_Tnp_Mut"/>
    <property type="match status" value="1"/>
</dbReference>
<dbReference type="GO" id="GO:0008270">
    <property type="term" value="F:zinc ion binding"/>
    <property type="evidence" value="ECO:0007669"/>
    <property type="project" value="UniProtKB-KW"/>
</dbReference>
<dbReference type="InterPro" id="IPR004332">
    <property type="entry name" value="Transposase_MuDR"/>
</dbReference>
<proteinExistence type="predicted"/>
<accession>A0AAW2SWB5</accession>
<gene>
    <name evidence="4" type="ORF">Scaly_0033500</name>
</gene>
<organism evidence="4">
    <name type="scientific">Sesamum calycinum</name>
    <dbReference type="NCBI Taxonomy" id="2727403"/>
    <lineage>
        <taxon>Eukaryota</taxon>
        <taxon>Viridiplantae</taxon>
        <taxon>Streptophyta</taxon>
        <taxon>Embryophyta</taxon>
        <taxon>Tracheophyta</taxon>
        <taxon>Spermatophyta</taxon>
        <taxon>Magnoliopsida</taxon>
        <taxon>eudicotyledons</taxon>
        <taxon>Gunneridae</taxon>
        <taxon>Pentapetalae</taxon>
        <taxon>asterids</taxon>
        <taxon>lamiids</taxon>
        <taxon>Lamiales</taxon>
        <taxon>Pedaliaceae</taxon>
        <taxon>Sesamum</taxon>
    </lineage>
</organism>
<sequence length="567" mass="63401">MGTKLTDLVIHYNENEEEGADNEEDNDDENESDNSEAETDNENIVTNDPTADIDDPIANIDDPTANIDDGFSDYASDEIPHNYAMTDDDCEDPKLNNGGKDFVLPSDPLEKIKLEKGMLFSSVDTFRLALREYAIREGFKVIRDKNEKERVTAHCDGKGCKWRMHASVAPDGISFMIKTYIGKHTCVRVDKNKEATAFWMADKLVDVLRENPNMKCRGMRHELQKFGVNPSYMQLYRAKKIAMLSIEGNHATSFGMLTKYAEMVSRTNPGSIFKLQYAHEMEDIPPTPTFKRAFMGLKALRDGFLEGCSPFIGFDGCHMKGPYGGVLLAAVGLDGNNGLYPLAFAVVEVECKDSWGFFFQCLETMLGGFTYDKPWTFMTDRQKGLVECIAEMLFWGAARAYNAPDFNSAMLALRNHKPAAHDWLMNIEAKEHRRREVGEGSRVRKPSALKCSKCGHTGHNKRTCGGPPVHKRRGKGRIAAQQVEFDENVPFEEAVRSVKRQRSALVSEIPLECQEGPPLTQPSQVEANAQDDGLLTPTNMNPISVQIEVDAAMAAFFEDAHSQHANL</sequence>
<feature type="domain" description="CCHC-type" evidence="3">
    <location>
        <begin position="450"/>
        <end position="464"/>
    </location>
</feature>
<dbReference type="Pfam" id="PF10551">
    <property type="entry name" value="MULE"/>
    <property type="match status" value="1"/>
</dbReference>
<feature type="region of interest" description="Disordered" evidence="2">
    <location>
        <begin position="1"/>
        <end position="73"/>
    </location>
</feature>
<dbReference type="PROSITE" id="PS50158">
    <property type="entry name" value="ZF_CCHC"/>
    <property type="match status" value="1"/>
</dbReference>
<reference evidence="4" key="2">
    <citation type="journal article" date="2024" name="Plant">
        <title>Genomic evolution and insights into agronomic trait innovations of Sesamum species.</title>
        <authorList>
            <person name="Miao H."/>
            <person name="Wang L."/>
            <person name="Qu L."/>
            <person name="Liu H."/>
            <person name="Sun Y."/>
            <person name="Le M."/>
            <person name="Wang Q."/>
            <person name="Wei S."/>
            <person name="Zheng Y."/>
            <person name="Lin W."/>
            <person name="Duan Y."/>
            <person name="Cao H."/>
            <person name="Xiong S."/>
            <person name="Wang X."/>
            <person name="Wei L."/>
            <person name="Li C."/>
            <person name="Ma Q."/>
            <person name="Ju M."/>
            <person name="Zhao R."/>
            <person name="Li G."/>
            <person name="Mu C."/>
            <person name="Tian Q."/>
            <person name="Mei H."/>
            <person name="Zhang T."/>
            <person name="Gao T."/>
            <person name="Zhang H."/>
        </authorList>
    </citation>
    <scope>NUCLEOTIDE SEQUENCE</scope>
    <source>
        <strain evidence="4">KEN8</strain>
    </source>
</reference>
<evidence type="ECO:0000313" key="4">
    <source>
        <dbReference type="EMBL" id="KAL0395851.1"/>
    </source>
</evidence>
<evidence type="ECO:0000256" key="1">
    <source>
        <dbReference type="PROSITE-ProRule" id="PRU00047"/>
    </source>
</evidence>
<evidence type="ECO:0000256" key="2">
    <source>
        <dbReference type="SAM" id="MobiDB-lite"/>
    </source>
</evidence>
<reference evidence="4" key="1">
    <citation type="submission" date="2020-06" db="EMBL/GenBank/DDBJ databases">
        <authorList>
            <person name="Li T."/>
            <person name="Hu X."/>
            <person name="Zhang T."/>
            <person name="Song X."/>
            <person name="Zhang H."/>
            <person name="Dai N."/>
            <person name="Sheng W."/>
            <person name="Hou X."/>
            <person name="Wei L."/>
        </authorList>
    </citation>
    <scope>NUCLEOTIDE SEQUENCE</scope>
    <source>
        <strain evidence="4">KEN8</strain>
        <tissue evidence="4">Leaf</tissue>
    </source>
</reference>
<name>A0AAW2SWB5_9LAMI</name>
<keyword evidence="1" id="KW-0863">Zinc-finger</keyword>
<feature type="compositionally biased region" description="Low complexity" evidence="2">
    <location>
        <begin position="42"/>
        <end position="65"/>
    </location>
</feature>
<dbReference type="PANTHER" id="PTHR31973">
    <property type="entry name" value="POLYPROTEIN, PUTATIVE-RELATED"/>
    <property type="match status" value="1"/>
</dbReference>